<keyword evidence="8" id="KW-0539">Nucleus</keyword>
<dbReference type="InterPro" id="IPR038718">
    <property type="entry name" value="SNF2-like_sf"/>
</dbReference>
<evidence type="ECO:0000256" key="5">
    <source>
        <dbReference type="ARBA" id="ARBA00022806"/>
    </source>
</evidence>
<dbReference type="SMART" id="SM00490">
    <property type="entry name" value="HELICc"/>
    <property type="match status" value="1"/>
</dbReference>
<dbReference type="PANTHER" id="PTHR36498:SF1">
    <property type="entry name" value="TATA-BINDING PROTEIN-ASSOCIATED FACTOR 172"/>
    <property type="match status" value="1"/>
</dbReference>
<protein>
    <submittedName>
        <fullName evidence="12">Uncharacterized protein</fullName>
    </submittedName>
</protein>
<evidence type="ECO:0000256" key="6">
    <source>
        <dbReference type="ARBA" id="ARBA00022840"/>
    </source>
</evidence>
<dbReference type="SMART" id="SM00487">
    <property type="entry name" value="DEXDc"/>
    <property type="match status" value="1"/>
</dbReference>
<dbReference type="Proteomes" id="UP001498771">
    <property type="component" value="Unassembled WGS sequence"/>
</dbReference>
<dbReference type="GeneID" id="90037349"/>
<feature type="compositionally biased region" description="Low complexity" evidence="9">
    <location>
        <begin position="280"/>
        <end position="293"/>
    </location>
</feature>
<evidence type="ECO:0000256" key="9">
    <source>
        <dbReference type="SAM" id="MobiDB-lite"/>
    </source>
</evidence>
<dbReference type="InterPro" id="IPR000330">
    <property type="entry name" value="SNF2_N"/>
</dbReference>
<dbReference type="InterPro" id="IPR044078">
    <property type="entry name" value="Mot1_ATP-bd"/>
</dbReference>
<dbReference type="PANTHER" id="PTHR36498">
    <property type="entry name" value="TATA-BINDING PROTEIN-ASSOCIATED FACTOR 172"/>
    <property type="match status" value="1"/>
</dbReference>
<dbReference type="RefSeq" id="XP_064771378.1">
    <property type="nucleotide sequence ID" value="XM_064911837.1"/>
</dbReference>
<keyword evidence="3" id="KW-0547">Nucleotide-binding</keyword>
<keyword evidence="2" id="KW-0677">Repeat</keyword>
<dbReference type="Gene3D" id="3.40.50.300">
    <property type="entry name" value="P-loop containing nucleotide triphosphate hydrolases"/>
    <property type="match status" value="1"/>
</dbReference>
<feature type="region of interest" description="Disordered" evidence="9">
    <location>
        <begin position="726"/>
        <end position="762"/>
    </location>
</feature>
<dbReference type="InterPro" id="IPR044972">
    <property type="entry name" value="Mot1"/>
</dbReference>
<gene>
    <name evidence="12" type="ORF">BZA70DRAFT_273502</name>
</gene>
<dbReference type="CDD" id="cd17999">
    <property type="entry name" value="DEXHc_Mot1"/>
    <property type="match status" value="1"/>
</dbReference>
<dbReference type="InterPro" id="IPR001650">
    <property type="entry name" value="Helicase_C-like"/>
</dbReference>
<dbReference type="InterPro" id="IPR016024">
    <property type="entry name" value="ARM-type_fold"/>
</dbReference>
<evidence type="ECO:0000259" key="10">
    <source>
        <dbReference type="PROSITE" id="PS51192"/>
    </source>
</evidence>
<proteinExistence type="predicted"/>
<evidence type="ECO:0000256" key="8">
    <source>
        <dbReference type="ARBA" id="ARBA00023242"/>
    </source>
</evidence>
<dbReference type="Pfam" id="PF00271">
    <property type="entry name" value="Helicase_C"/>
    <property type="match status" value="1"/>
</dbReference>
<evidence type="ECO:0000313" key="12">
    <source>
        <dbReference type="EMBL" id="KAK7208345.1"/>
    </source>
</evidence>
<dbReference type="Gene3D" id="3.40.50.10810">
    <property type="entry name" value="Tandem AAA-ATPase domain"/>
    <property type="match status" value="1"/>
</dbReference>
<name>A0ABR1FET4_9ASCO</name>
<comment type="caution">
    <text evidence="12">The sequence shown here is derived from an EMBL/GenBank/DDBJ whole genome shotgun (WGS) entry which is preliminary data.</text>
</comment>
<feature type="compositionally biased region" description="Polar residues" evidence="9">
    <location>
        <begin position="141"/>
        <end position="151"/>
    </location>
</feature>
<dbReference type="InterPro" id="IPR049730">
    <property type="entry name" value="SNF2/RAD54-like_C"/>
</dbReference>
<keyword evidence="13" id="KW-1185">Reference proteome</keyword>
<dbReference type="SUPFAM" id="SSF52540">
    <property type="entry name" value="P-loop containing nucleoside triphosphate hydrolases"/>
    <property type="match status" value="2"/>
</dbReference>
<evidence type="ECO:0000256" key="4">
    <source>
        <dbReference type="ARBA" id="ARBA00022801"/>
    </source>
</evidence>
<evidence type="ECO:0000313" key="13">
    <source>
        <dbReference type="Proteomes" id="UP001498771"/>
    </source>
</evidence>
<dbReference type="InterPro" id="IPR027417">
    <property type="entry name" value="P-loop_NTPase"/>
</dbReference>
<feature type="domain" description="Helicase C-terminal" evidence="11">
    <location>
        <begin position="1704"/>
        <end position="1854"/>
    </location>
</feature>
<evidence type="ECO:0000256" key="2">
    <source>
        <dbReference type="ARBA" id="ARBA00022737"/>
    </source>
</evidence>
<evidence type="ECO:0000256" key="7">
    <source>
        <dbReference type="ARBA" id="ARBA00023125"/>
    </source>
</evidence>
<sequence length="1938" mass="214668">MSRLDRLVSLLDTGSTQLVRNTAADQIADVQKAHPDDLFNLLGRVFPYLRSPKWDTRVAAARAIGGISDNTAKWDPNSNEETADYVKIENNGDDSRLKTEDESQVKREASVPSIKQESTVKSEDYDIDGEFKRPALKTDRPSSSGETSTQSPEDDLLSFATIDIGVVLRKGKPLLGSGGHEYDINWAELDPAERLAIQRRNVTARLGMGGEYMEDIVTASDFAPQTPKTPVGIIKTPLEAPAQSPADDGGLSSRVRAMAKRKARAESKNQSNKLRNVDLSSSTTSRKLSTTGTPAPQAQAQDYFSITPQAQSDRVVVEHKVQPNPSAAIQASSQVWPFEGITEILMVDLFDEAWETRHGAAGGLREIIRVHGAGAGRIMGKSREENDKLNCAWLEDLACRICCVFALDRFGDYVSDQVVAPIRESVGQTLGALLLHLPKPIVLKTYGVLYDLVMQTKFDLSFPIWEACHGGMLGLRYLVAVRKDMLFDDGGKNGLLDGVVECVLHGLDEQDDDVRAVSAATLVPIASEFVTLRPHSVDRLIEVVWECLAHLKDDLSASTGSVMDLLAKLCSFPQVLEQMKNNAENDPLMAFSMLVPRLYPFLRHSITSVRRAVLRALLTFLNLGDHHVGATDWADGKALRLIFQNLLVEQNENVLDLSLEVFIALAKRISKQDETRFAETFSSHVYPLLTLLLTPIGVNRNTYAMDTSLFLRPSGATFSALASHATVTPRPNGGTPGDDSSSGQRPTKRRRRSEKLRDVEPVSSHNIDSPVFLGDVELVGFDAMMRMKIASAKAMGFAMSLWPSDKIMTFKDILIENLGGPSTPPAFSMSRLVAAMILEEYGLHATSEQSEFKNTFAAKLSDILNASTPDHIHRDVSPYLKVVRAQTQALLNVFTETGRLSSHKLPRLAIVVKGDPEAGPDAFSLADAEKTMTTDIEKLRKGIQASYRFAIVEPLKHAQESLRTSIDDAKQAIDLRNIRINAAVAGAYISLLSSLPKKLNPVIRSLMDSVKEEENFDMQKRSAGAVSALVRHCSNAGKVGASDKMIKNLCAFLCVDTSEVPEFHHHEKLDNVILSLHKEEDRRDPNDLLLYQREIRRAKTKRRGAKTTLELLSDMFGPALFSKVPKLRECMISPLTALREPLPSDITTPESTLGQEIVDGLSIIRALVPRLHTELLNIFVEYYDLIGTALQSSFSVLRYAAAKCLATICSVMKVKGMTYLVENVVPMFNNALDMRCRQGAVECVYHLVHVMEHEILPYVVFLVVPILGRMSDSDNDIRLLATTTFAQLIKLVPLEAGIPDPPGLPQSLLEGRDRERKFISQMLDPTKVESFSLPVAIKADLRKYQQEGVNWLAFLNKYHLHGILCDDMGLGKTLQTICIVASDHHLRAEEHAKTHSIETRKLPSLIVCPPTLTGHWEQELKNYAPFLKVLVYVGNPSQRARISGQFGNADVVVTSYEYCRNDVDIVSAQSWNYCVLDEGHIIKNANSKLTKAVKRIAADHRLILSGTPIQNNVLELWSLFDFLMPGFLGTEKVFNDRFAKPIGQSRNSKSSSKEQEAGALALEALHKQVLPFLLRRLKEDVLADLPPKIIQDYYCELSDLQRQLYEDFVKKQKDEVEGEVKSTGKENKQHVFQALQYMRKLCDHPALVLNQKHPQYTKITQQLARDKKDISDISFAPKLGALHALLLDCGIGVDGAAGASQQDDLGGGAVISQHRALIFCQLKEMLDIVENDVLKKLLPSVSYMRLDGSTEARKRQDIVQTFNADPSIDVLLLTTHVGGLGLNLTGADTVIFVEHDWNPMKDLQAMDRAHRIGQKKVVNVYRLITRNTVEDKIMGLQRFKMNIANTIVNQQNSGLSTMDTDQILDLFDVGDGGGSNGAAAVDAAGKSGPGTGEEDVVDEQGQIIRKGDRSAVHGLSELWDEREYEEEYNLDSFIQSLK</sequence>
<feature type="region of interest" description="Disordered" evidence="9">
    <location>
        <begin position="88"/>
        <end position="154"/>
    </location>
</feature>
<dbReference type="CDD" id="cd18793">
    <property type="entry name" value="SF2_C_SNF"/>
    <property type="match status" value="1"/>
</dbReference>
<dbReference type="PROSITE" id="PS51194">
    <property type="entry name" value="HELICASE_CTER"/>
    <property type="match status" value="1"/>
</dbReference>
<feature type="domain" description="Helicase ATP-binding" evidence="10">
    <location>
        <begin position="1353"/>
        <end position="1526"/>
    </location>
</feature>
<dbReference type="PROSITE" id="PS51192">
    <property type="entry name" value="HELICASE_ATP_BIND_1"/>
    <property type="match status" value="1"/>
</dbReference>
<accession>A0ABR1FET4</accession>
<dbReference type="Pfam" id="PF00176">
    <property type="entry name" value="SNF2-rel_dom"/>
    <property type="match status" value="1"/>
</dbReference>
<evidence type="ECO:0000256" key="3">
    <source>
        <dbReference type="ARBA" id="ARBA00022741"/>
    </source>
</evidence>
<dbReference type="EMBL" id="JBBJBU010000001">
    <property type="protein sequence ID" value="KAK7208345.1"/>
    <property type="molecule type" value="Genomic_DNA"/>
</dbReference>
<keyword evidence="6" id="KW-0067">ATP-binding</keyword>
<keyword evidence="4" id="KW-0378">Hydrolase</keyword>
<dbReference type="InterPro" id="IPR011989">
    <property type="entry name" value="ARM-like"/>
</dbReference>
<evidence type="ECO:0000256" key="1">
    <source>
        <dbReference type="ARBA" id="ARBA00004123"/>
    </source>
</evidence>
<dbReference type="InterPro" id="IPR014001">
    <property type="entry name" value="Helicase_ATP-bd"/>
</dbReference>
<keyword evidence="5" id="KW-0347">Helicase</keyword>
<dbReference type="Pfam" id="PF12054">
    <property type="entry name" value="DUF3535"/>
    <property type="match status" value="1"/>
</dbReference>
<dbReference type="Gene3D" id="1.25.10.10">
    <property type="entry name" value="Leucine-rich Repeat Variant"/>
    <property type="match status" value="2"/>
</dbReference>
<dbReference type="SUPFAM" id="SSF48371">
    <property type="entry name" value="ARM repeat"/>
    <property type="match status" value="1"/>
</dbReference>
<evidence type="ECO:0000259" key="11">
    <source>
        <dbReference type="PROSITE" id="PS51194"/>
    </source>
</evidence>
<feature type="compositionally biased region" description="Basic and acidic residues" evidence="9">
    <location>
        <begin position="118"/>
        <end position="140"/>
    </location>
</feature>
<organism evidence="12 13">
    <name type="scientific">Myxozyma melibiosi</name>
    <dbReference type="NCBI Taxonomy" id="54550"/>
    <lineage>
        <taxon>Eukaryota</taxon>
        <taxon>Fungi</taxon>
        <taxon>Dikarya</taxon>
        <taxon>Ascomycota</taxon>
        <taxon>Saccharomycotina</taxon>
        <taxon>Lipomycetes</taxon>
        <taxon>Lipomycetales</taxon>
        <taxon>Lipomycetaceae</taxon>
        <taxon>Myxozyma</taxon>
    </lineage>
</organism>
<comment type="subcellular location">
    <subcellularLocation>
        <location evidence="1">Nucleus</location>
    </subcellularLocation>
</comment>
<reference evidence="12 13" key="1">
    <citation type="submission" date="2024-03" db="EMBL/GenBank/DDBJ databases">
        <title>Genome-scale model development and genomic sequencing of the oleaginous clade Lipomyces.</title>
        <authorList>
            <consortium name="Lawrence Berkeley National Laboratory"/>
            <person name="Czajka J.J."/>
            <person name="Han Y."/>
            <person name="Kim J."/>
            <person name="Mondo S.J."/>
            <person name="Hofstad B.A."/>
            <person name="Robles A."/>
            <person name="Haridas S."/>
            <person name="Riley R."/>
            <person name="LaButti K."/>
            <person name="Pangilinan J."/>
            <person name="Andreopoulos W."/>
            <person name="Lipzen A."/>
            <person name="Yan J."/>
            <person name="Wang M."/>
            <person name="Ng V."/>
            <person name="Grigoriev I.V."/>
            <person name="Spatafora J.W."/>
            <person name="Magnuson J.K."/>
            <person name="Baker S.E."/>
            <person name="Pomraning K.R."/>
        </authorList>
    </citation>
    <scope>NUCLEOTIDE SEQUENCE [LARGE SCALE GENOMIC DNA]</scope>
    <source>
        <strain evidence="12 13">Phaff 52-87</strain>
    </source>
</reference>
<keyword evidence="7" id="KW-0238">DNA-binding</keyword>
<dbReference type="InterPro" id="IPR022707">
    <property type="entry name" value="Mot1_central_dom"/>
</dbReference>
<feature type="compositionally biased region" description="Basic and acidic residues" evidence="9">
    <location>
        <begin position="93"/>
        <end position="109"/>
    </location>
</feature>
<feature type="region of interest" description="Disordered" evidence="9">
    <location>
        <begin position="237"/>
        <end position="298"/>
    </location>
</feature>